<evidence type="ECO:0000256" key="8">
    <source>
        <dbReference type="SAM" id="Phobius"/>
    </source>
</evidence>
<dbReference type="Gene3D" id="1.20.1250.20">
    <property type="entry name" value="MFS general substrate transporter like domains"/>
    <property type="match status" value="1"/>
</dbReference>
<dbReference type="PANTHER" id="PTHR42718:SF46">
    <property type="entry name" value="BLR6921 PROTEIN"/>
    <property type="match status" value="1"/>
</dbReference>
<evidence type="ECO:0000256" key="3">
    <source>
        <dbReference type="ARBA" id="ARBA00022475"/>
    </source>
</evidence>
<sequence length="524" mass="53108">MTASPGLDSQPASGGGASGNRWLVLVIVCLAYFVVALDATVVNVALPSIERELGMTPAALQWVVNAYALVFGGFLLLGGRLADLVGRKTVFIAGVVLFTVASALSGLATSAEVLTIGRGLQGLGGALIAPSALSILTTAFNDPSERTKALGVWSAIGAGGSAFGLLIGGLLTGLLSWHWIFFINVPFGVTALVLAMRAVSNSREELPHRSFDLAGALTVTGGLVLLVWTLSNAQAWGWTSPVVLGLLGLGVALLVAFAVIESRSRFPLMRLSVLRIRTLAVANATLIFLTSGIFTMFFFSALYLQGILGYGPIKGGLAFLPAAMGVMVGATVADALTRKIGHVVTGAGGLGLATVGMLLLSRITAQSTYAADLLPGLLCLSIGLGIAFVPITFLATSGVPEADSGLASGIYQTVQQIGGAIGLAVLAVLAANRTEEALGGPSPLPLPDAQVAGFNVAFVGGAVLLAVGAVVFAALLRKRHVAPLVAEAEAAKAADGKPGDGKAADAQPADGEPAERGTRTGEPA</sequence>
<evidence type="ECO:0000259" key="9">
    <source>
        <dbReference type="PROSITE" id="PS50850"/>
    </source>
</evidence>
<feature type="transmembrane region" description="Helical" evidence="8">
    <location>
        <begin position="242"/>
        <end position="260"/>
    </location>
</feature>
<feature type="transmembrane region" description="Helical" evidence="8">
    <location>
        <begin position="152"/>
        <end position="171"/>
    </location>
</feature>
<keyword evidence="11" id="KW-1185">Reference proteome</keyword>
<evidence type="ECO:0000256" key="4">
    <source>
        <dbReference type="ARBA" id="ARBA00022692"/>
    </source>
</evidence>
<keyword evidence="5 8" id="KW-1133">Transmembrane helix</keyword>
<dbReference type="PANTHER" id="PTHR42718">
    <property type="entry name" value="MAJOR FACILITATOR SUPERFAMILY MULTIDRUG TRANSPORTER MFSC"/>
    <property type="match status" value="1"/>
</dbReference>
<dbReference type="RefSeq" id="WP_306744740.1">
    <property type="nucleotide sequence ID" value="NZ_NSDM01000002.1"/>
</dbReference>
<feature type="transmembrane region" description="Helical" evidence="8">
    <location>
        <begin position="316"/>
        <end position="336"/>
    </location>
</feature>
<evidence type="ECO:0000256" key="2">
    <source>
        <dbReference type="ARBA" id="ARBA00022448"/>
    </source>
</evidence>
<feature type="transmembrane region" description="Helical" evidence="8">
    <location>
        <begin position="177"/>
        <end position="199"/>
    </location>
</feature>
<feature type="transmembrane region" description="Helical" evidence="8">
    <location>
        <begin position="58"/>
        <end position="77"/>
    </location>
</feature>
<evidence type="ECO:0000256" key="1">
    <source>
        <dbReference type="ARBA" id="ARBA00004651"/>
    </source>
</evidence>
<gene>
    <name evidence="10" type="ORF">CKY47_06450</name>
</gene>
<dbReference type="InterPro" id="IPR005829">
    <property type="entry name" value="Sugar_transporter_CS"/>
</dbReference>
<accession>A0ABU0WUV1</accession>
<feature type="transmembrane region" description="Helical" evidence="8">
    <location>
        <begin position="281"/>
        <end position="304"/>
    </location>
</feature>
<feature type="transmembrane region" description="Helical" evidence="8">
    <location>
        <begin position="22"/>
        <end position="46"/>
    </location>
</feature>
<dbReference type="Proteomes" id="UP001225605">
    <property type="component" value="Unassembled WGS sequence"/>
</dbReference>
<feature type="transmembrane region" description="Helical" evidence="8">
    <location>
        <begin position="120"/>
        <end position="140"/>
    </location>
</feature>
<dbReference type="PROSITE" id="PS50850">
    <property type="entry name" value="MFS"/>
    <property type="match status" value="1"/>
</dbReference>
<comment type="subcellular location">
    <subcellularLocation>
        <location evidence="1">Cell membrane</location>
        <topology evidence="1">Multi-pass membrane protein</topology>
    </subcellularLocation>
</comment>
<evidence type="ECO:0000256" key="7">
    <source>
        <dbReference type="SAM" id="MobiDB-lite"/>
    </source>
</evidence>
<evidence type="ECO:0000313" key="11">
    <source>
        <dbReference type="Proteomes" id="UP001225605"/>
    </source>
</evidence>
<name>A0ABU0WUV1_9PSEU</name>
<keyword evidence="3" id="KW-1003">Cell membrane</keyword>
<keyword evidence="2" id="KW-0813">Transport</keyword>
<comment type="caution">
    <text evidence="10">The sequence shown here is derived from an EMBL/GenBank/DDBJ whole genome shotgun (WGS) entry which is preliminary data.</text>
</comment>
<dbReference type="CDD" id="cd17321">
    <property type="entry name" value="MFS_MMR_MDR_like"/>
    <property type="match status" value="1"/>
</dbReference>
<evidence type="ECO:0000313" key="10">
    <source>
        <dbReference type="EMBL" id="MDQ2583630.1"/>
    </source>
</evidence>
<feature type="compositionally biased region" description="Basic and acidic residues" evidence="7">
    <location>
        <begin position="489"/>
        <end position="503"/>
    </location>
</feature>
<feature type="compositionally biased region" description="Basic and acidic residues" evidence="7">
    <location>
        <begin position="513"/>
        <end position="524"/>
    </location>
</feature>
<feature type="transmembrane region" description="Helical" evidence="8">
    <location>
        <begin position="451"/>
        <end position="476"/>
    </location>
</feature>
<dbReference type="Gene3D" id="1.20.1720.10">
    <property type="entry name" value="Multidrug resistance protein D"/>
    <property type="match status" value="1"/>
</dbReference>
<feature type="transmembrane region" description="Helical" evidence="8">
    <location>
        <begin position="89"/>
        <end position="108"/>
    </location>
</feature>
<dbReference type="SUPFAM" id="SSF103473">
    <property type="entry name" value="MFS general substrate transporter"/>
    <property type="match status" value="1"/>
</dbReference>
<dbReference type="InterPro" id="IPR036259">
    <property type="entry name" value="MFS_trans_sf"/>
</dbReference>
<dbReference type="Pfam" id="PF07690">
    <property type="entry name" value="MFS_1"/>
    <property type="match status" value="1"/>
</dbReference>
<feature type="transmembrane region" description="Helical" evidence="8">
    <location>
        <begin position="409"/>
        <end position="431"/>
    </location>
</feature>
<dbReference type="InterPro" id="IPR004638">
    <property type="entry name" value="EmrB-like"/>
</dbReference>
<proteinExistence type="predicted"/>
<dbReference type="EMBL" id="NSDM01000002">
    <property type="protein sequence ID" value="MDQ2583630.1"/>
    <property type="molecule type" value="Genomic_DNA"/>
</dbReference>
<feature type="transmembrane region" description="Helical" evidence="8">
    <location>
        <begin position="373"/>
        <end position="397"/>
    </location>
</feature>
<dbReference type="InterPro" id="IPR011701">
    <property type="entry name" value="MFS"/>
</dbReference>
<evidence type="ECO:0000256" key="6">
    <source>
        <dbReference type="ARBA" id="ARBA00023136"/>
    </source>
</evidence>
<dbReference type="PROSITE" id="PS00216">
    <property type="entry name" value="SUGAR_TRANSPORT_1"/>
    <property type="match status" value="1"/>
</dbReference>
<feature type="domain" description="Major facilitator superfamily (MFS) profile" evidence="9">
    <location>
        <begin position="24"/>
        <end position="480"/>
    </location>
</feature>
<evidence type="ECO:0000256" key="5">
    <source>
        <dbReference type="ARBA" id="ARBA00022989"/>
    </source>
</evidence>
<feature type="transmembrane region" description="Helical" evidence="8">
    <location>
        <begin position="343"/>
        <end position="361"/>
    </location>
</feature>
<keyword evidence="4 8" id="KW-0812">Transmembrane</keyword>
<keyword evidence="6 8" id="KW-0472">Membrane</keyword>
<protein>
    <submittedName>
        <fullName evidence="10">MFS transporter</fullName>
    </submittedName>
</protein>
<dbReference type="InterPro" id="IPR020846">
    <property type="entry name" value="MFS_dom"/>
</dbReference>
<feature type="region of interest" description="Disordered" evidence="7">
    <location>
        <begin position="489"/>
        <end position="524"/>
    </location>
</feature>
<feature type="transmembrane region" description="Helical" evidence="8">
    <location>
        <begin position="211"/>
        <end position="230"/>
    </location>
</feature>
<dbReference type="NCBIfam" id="TIGR00711">
    <property type="entry name" value="efflux_EmrB"/>
    <property type="match status" value="1"/>
</dbReference>
<reference evidence="10 11" key="1">
    <citation type="submission" date="2017-06" db="EMBL/GenBank/DDBJ databases">
        <title>Cultured bacterium strain Saccharothrix yanglingensis Hhs.015.</title>
        <authorList>
            <person name="Xia Y."/>
        </authorList>
    </citation>
    <scope>NUCLEOTIDE SEQUENCE [LARGE SCALE GENOMIC DNA]</scope>
    <source>
        <strain evidence="10 11">Hhs.015</strain>
    </source>
</reference>
<organism evidence="10 11">
    <name type="scientific">Saccharothrix yanglingensis</name>
    <dbReference type="NCBI Taxonomy" id="659496"/>
    <lineage>
        <taxon>Bacteria</taxon>
        <taxon>Bacillati</taxon>
        <taxon>Actinomycetota</taxon>
        <taxon>Actinomycetes</taxon>
        <taxon>Pseudonocardiales</taxon>
        <taxon>Pseudonocardiaceae</taxon>
        <taxon>Saccharothrix</taxon>
    </lineage>
</organism>